<accession>A0A482WSJ6</accession>
<evidence type="ECO:0000313" key="3">
    <source>
        <dbReference type="Proteomes" id="UP000291343"/>
    </source>
</evidence>
<name>A0A482WSJ6_LAOST</name>
<proteinExistence type="predicted"/>
<sequence>MLRSVRRFLKVFSARERYFSQTNMPSPWNIMPKDFSSPMTGTPASASSALKKDNLTSSTPKRSGSEQRIKFFTNVCTQTTWSLPPILPDHIEEMLKPYLNIVKDDDIYITDEDDSSILSVSNLRRKLDFTRNHLSPQRFDTDDSMGSNTSLDEVDKYLGTPLPMVSSPDVSPIHNSKIRKGDDSGSSCSRLNFTQDMNVCTLSEECNDESVIAEKSVTDVSEMSLICSSQLVEKDDDFLCPLPLTVTSEIPSQDTGYHTDVTGMSGSCSQGNNSEELVLKENNDVTYGWSGFTHHLEQAQMDRRHATAVSTPTKANKRNL</sequence>
<gene>
    <name evidence="2" type="ORF">LSTR_LSTR013637</name>
</gene>
<reference evidence="2 3" key="1">
    <citation type="journal article" date="2017" name="Gigascience">
        <title>Genome sequence of the small brown planthopper, Laodelphax striatellus.</title>
        <authorList>
            <person name="Zhu J."/>
            <person name="Jiang F."/>
            <person name="Wang X."/>
            <person name="Yang P."/>
            <person name="Bao Y."/>
            <person name="Zhao W."/>
            <person name="Wang W."/>
            <person name="Lu H."/>
            <person name="Wang Q."/>
            <person name="Cui N."/>
            <person name="Li J."/>
            <person name="Chen X."/>
            <person name="Luo L."/>
            <person name="Yu J."/>
            <person name="Kang L."/>
            <person name="Cui F."/>
        </authorList>
    </citation>
    <scope>NUCLEOTIDE SEQUENCE [LARGE SCALE GENOMIC DNA]</scope>
    <source>
        <strain evidence="2">Lst14</strain>
    </source>
</reference>
<comment type="caution">
    <text evidence="2">The sequence shown here is derived from an EMBL/GenBank/DDBJ whole genome shotgun (WGS) entry which is preliminary data.</text>
</comment>
<protein>
    <submittedName>
        <fullName evidence="2">Uncharacterized protein</fullName>
    </submittedName>
</protein>
<dbReference type="AlphaFoldDB" id="A0A482WSJ6"/>
<dbReference type="Proteomes" id="UP000291343">
    <property type="component" value="Unassembled WGS sequence"/>
</dbReference>
<evidence type="ECO:0000313" key="2">
    <source>
        <dbReference type="EMBL" id="RZF36141.1"/>
    </source>
</evidence>
<dbReference type="STRING" id="195883.A0A482WSJ6"/>
<dbReference type="InParanoid" id="A0A482WSJ6"/>
<dbReference type="OrthoDB" id="10020858at2759"/>
<keyword evidence="3" id="KW-1185">Reference proteome</keyword>
<organism evidence="2 3">
    <name type="scientific">Laodelphax striatellus</name>
    <name type="common">Small brown planthopper</name>
    <name type="synonym">Delphax striatella</name>
    <dbReference type="NCBI Taxonomy" id="195883"/>
    <lineage>
        <taxon>Eukaryota</taxon>
        <taxon>Metazoa</taxon>
        <taxon>Ecdysozoa</taxon>
        <taxon>Arthropoda</taxon>
        <taxon>Hexapoda</taxon>
        <taxon>Insecta</taxon>
        <taxon>Pterygota</taxon>
        <taxon>Neoptera</taxon>
        <taxon>Paraneoptera</taxon>
        <taxon>Hemiptera</taxon>
        <taxon>Auchenorrhyncha</taxon>
        <taxon>Fulgoroidea</taxon>
        <taxon>Delphacidae</taxon>
        <taxon>Criomorphinae</taxon>
        <taxon>Laodelphax</taxon>
    </lineage>
</organism>
<evidence type="ECO:0000256" key="1">
    <source>
        <dbReference type="SAM" id="MobiDB-lite"/>
    </source>
</evidence>
<feature type="region of interest" description="Disordered" evidence="1">
    <location>
        <begin position="33"/>
        <end position="64"/>
    </location>
</feature>
<feature type="compositionally biased region" description="Polar residues" evidence="1">
    <location>
        <begin position="37"/>
        <end position="48"/>
    </location>
</feature>
<dbReference type="EMBL" id="QKKF02026944">
    <property type="protein sequence ID" value="RZF36141.1"/>
    <property type="molecule type" value="Genomic_DNA"/>
</dbReference>
<feature type="region of interest" description="Disordered" evidence="1">
    <location>
        <begin position="165"/>
        <end position="185"/>
    </location>
</feature>